<feature type="domain" description="Reverse transcriptase/retrotransposon-derived protein RNase H-like" evidence="2">
    <location>
        <begin position="12"/>
        <end position="51"/>
    </location>
</feature>
<keyword evidence="4" id="KW-1185">Reference proteome</keyword>
<reference evidence="3" key="1">
    <citation type="submission" date="2021-03" db="EMBL/GenBank/DDBJ databases">
        <title>Draft genome sequence of rust myrtle Austropuccinia psidii MF-1, a brazilian biotype.</title>
        <authorList>
            <person name="Quecine M.C."/>
            <person name="Pachon D.M.R."/>
            <person name="Bonatelli M.L."/>
            <person name="Correr F.H."/>
            <person name="Franceschini L.M."/>
            <person name="Leite T.F."/>
            <person name="Margarido G.R.A."/>
            <person name="Almeida C.A."/>
            <person name="Ferrarezi J.A."/>
            <person name="Labate C.A."/>
        </authorList>
    </citation>
    <scope>NUCLEOTIDE SEQUENCE</scope>
    <source>
        <strain evidence="3">MF-1</strain>
    </source>
</reference>
<feature type="non-terminal residue" evidence="3">
    <location>
        <position position="1"/>
    </location>
</feature>
<sequence>SVSSTQRGLHHSSNPSLPTIVETNASNHALRSVLSQVSDSGKHTIAFDSCKPIPADLN</sequence>
<accession>A0A9Q3H1B9</accession>
<evidence type="ECO:0000313" key="3">
    <source>
        <dbReference type="EMBL" id="MBW0487586.1"/>
    </source>
</evidence>
<dbReference type="Proteomes" id="UP000765509">
    <property type="component" value="Unassembled WGS sequence"/>
</dbReference>
<gene>
    <name evidence="3" type="ORF">O181_027301</name>
</gene>
<dbReference type="InterPro" id="IPR041577">
    <property type="entry name" value="RT_RNaseH_2"/>
</dbReference>
<protein>
    <recommendedName>
        <fullName evidence="2">Reverse transcriptase/retrotransposon-derived protein RNase H-like domain-containing protein</fullName>
    </recommendedName>
</protein>
<feature type="region of interest" description="Disordered" evidence="1">
    <location>
        <begin position="1"/>
        <end position="21"/>
    </location>
</feature>
<evidence type="ECO:0000256" key="1">
    <source>
        <dbReference type="SAM" id="MobiDB-lite"/>
    </source>
</evidence>
<comment type="caution">
    <text evidence="3">The sequence shown here is derived from an EMBL/GenBank/DDBJ whole genome shotgun (WGS) entry which is preliminary data.</text>
</comment>
<organism evidence="3 4">
    <name type="scientific">Austropuccinia psidii MF-1</name>
    <dbReference type="NCBI Taxonomy" id="1389203"/>
    <lineage>
        <taxon>Eukaryota</taxon>
        <taxon>Fungi</taxon>
        <taxon>Dikarya</taxon>
        <taxon>Basidiomycota</taxon>
        <taxon>Pucciniomycotina</taxon>
        <taxon>Pucciniomycetes</taxon>
        <taxon>Pucciniales</taxon>
        <taxon>Sphaerophragmiaceae</taxon>
        <taxon>Austropuccinia</taxon>
    </lineage>
</organism>
<dbReference type="Pfam" id="PF17919">
    <property type="entry name" value="RT_RNaseH_2"/>
    <property type="match status" value="1"/>
</dbReference>
<name>A0A9Q3H1B9_9BASI</name>
<dbReference type="AlphaFoldDB" id="A0A9Q3H1B9"/>
<proteinExistence type="predicted"/>
<evidence type="ECO:0000313" key="4">
    <source>
        <dbReference type="Proteomes" id="UP000765509"/>
    </source>
</evidence>
<dbReference type="EMBL" id="AVOT02009201">
    <property type="protein sequence ID" value="MBW0487586.1"/>
    <property type="molecule type" value="Genomic_DNA"/>
</dbReference>
<evidence type="ECO:0000259" key="2">
    <source>
        <dbReference type="Pfam" id="PF17919"/>
    </source>
</evidence>